<feature type="signal peptide" evidence="1">
    <location>
        <begin position="1"/>
        <end position="17"/>
    </location>
</feature>
<evidence type="ECO:0000313" key="2">
    <source>
        <dbReference type="EMBL" id="ORX75380.1"/>
    </source>
</evidence>
<proteinExistence type="predicted"/>
<keyword evidence="1" id="KW-0732">Signal</keyword>
<organism evidence="2 3">
    <name type="scientific">Anaeromyces robustus</name>
    <dbReference type="NCBI Taxonomy" id="1754192"/>
    <lineage>
        <taxon>Eukaryota</taxon>
        <taxon>Fungi</taxon>
        <taxon>Fungi incertae sedis</taxon>
        <taxon>Chytridiomycota</taxon>
        <taxon>Chytridiomycota incertae sedis</taxon>
        <taxon>Neocallimastigomycetes</taxon>
        <taxon>Neocallimastigales</taxon>
        <taxon>Neocallimastigaceae</taxon>
        <taxon>Anaeromyces</taxon>
    </lineage>
</organism>
<reference evidence="2 3" key="1">
    <citation type="submission" date="2016-08" db="EMBL/GenBank/DDBJ databases">
        <title>A Parts List for Fungal Cellulosomes Revealed by Comparative Genomics.</title>
        <authorList>
            <consortium name="DOE Joint Genome Institute"/>
            <person name="Haitjema C.H."/>
            <person name="Gilmore S.P."/>
            <person name="Henske J.K."/>
            <person name="Solomon K.V."/>
            <person name="De Groot R."/>
            <person name="Kuo A."/>
            <person name="Mondo S.J."/>
            <person name="Salamov A.A."/>
            <person name="Labutti K."/>
            <person name="Zhao Z."/>
            <person name="Chiniquy J."/>
            <person name="Barry K."/>
            <person name="Brewer H.M."/>
            <person name="Purvine S.O."/>
            <person name="Wright A.T."/>
            <person name="Boxma B."/>
            <person name="Van Alen T."/>
            <person name="Hackstein J.H."/>
            <person name="Baker S.E."/>
            <person name="Grigoriev I.V."/>
            <person name="O'Malley M.A."/>
        </authorList>
    </citation>
    <scope>NUCLEOTIDE SEQUENCE [LARGE SCALE GENOMIC DNA]</scope>
    <source>
        <strain evidence="2 3">S4</strain>
    </source>
</reference>
<feature type="chain" id="PRO_5011010058" evidence="1">
    <location>
        <begin position="18"/>
        <end position="304"/>
    </location>
</feature>
<dbReference type="OrthoDB" id="10653111at2759"/>
<sequence>MNIKFLLLLITITSVLSHKIQNKREEITGLSSYSDCVDKKGYVEECQEVFDKAMALLSECSKAMNKICNMNKNFNDKNSLDKVCTNWNSDSCQNLVKDGVESIPECKKITDDSIDEFKDRIKNSSIFLNFACAKDEENNDCPYVKLFLPENPTNSTNVPSDMPQKRMFVEFTPEQEKDTMDAINESCKSQKCTNALIDLYSNLPLINYMRPQSIESKVDLDTFVTQMEYNKRYDEYLKYLKSEQCTSKLVKKLDNVTETTNIKPTNNDAKVNSESNDATKNKINVIKVYKSNEMKKKIPNGIKN</sequence>
<evidence type="ECO:0000256" key="1">
    <source>
        <dbReference type="SAM" id="SignalP"/>
    </source>
</evidence>
<gene>
    <name evidence="2" type="ORF">BCR32DRAFT_271928</name>
</gene>
<dbReference type="Proteomes" id="UP000193944">
    <property type="component" value="Unassembled WGS sequence"/>
</dbReference>
<protein>
    <submittedName>
        <fullName evidence="2">Uncharacterized protein</fullName>
    </submittedName>
</protein>
<dbReference type="EMBL" id="MCFG01000360">
    <property type="protein sequence ID" value="ORX75380.1"/>
    <property type="molecule type" value="Genomic_DNA"/>
</dbReference>
<comment type="caution">
    <text evidence="2">The sequence shown here is derived from an EMBL/GenBank/DDBJ whole genome shotgun (WGS) entry which is preliminary data.</text>
</comment>
<evidence type="ECO:0000313" key="3">
    <source>
        <dbReference type="Proteomes" id="UP000193944"/>
    </source>
</evidence>
<reference evidence="2 3" key="2">
    <citation type="submission" date="2016-08" db="EMBL/GenBank/DDBJ databases">
        <title>Pervasive Adenine N6-methylation of Active Genes in Fungi.</title>
        <authorList>
            <consortium name="DOE Joint Genome Institute"/>
            <person name="Mondo S.J."/>
            <person name="Dannebaum R.O."/>
            <person name="Kuo R.C."/>
            <person name="Labutti K."/>
            <person name="Haridas S."/>
            <person name="Kuo A."/>
            <person name="Salamov A."/>
            <person name="Ahrendt S.R."/>
            <person name="Lipzen A."/>
            <person name="Sullivan W."/>
            <person name="Andreopoulos W.B."/>
            <person name="Clum A."/>
            <person name="Lindquist E."/>
            <person name="Daum C."/>
            <person name="Ramamoorthy G.K."/>
            <person name="Gryganskyi A."/>
            <person name="Culley D."/>
            <person name="Magnuson J.K."/>
            <person name="James T.Y."/>
            <person name="O'Malley M.A."/>
            <person name="Stajich J.E."/>
            <person name="Spatafora J.W."/>
            <person name="Visel A."/>
            <person name="Grigoriev I.V."/>
        </authorList>
    </citation>
    <scope>NUCLEOTIDE SEQUENCE [LARGE SCALE GENOMIC DNA]</scope>
    <source>
        <strain evidence="2 3">S4</strain>
    </source>
</reference>
<keyword evidence="3" id="KW-1185">Reference proteome</keyword>
<dbReference type="AlphaFoldDB" id="A0A1Y1WPC5"/>
<accession>A0A1Y1WPC5</accession>
<name>A0A1Y1WPC5_9FUNG</name>